<dbReference type="WBParaSite" id="GPLIN_001581700">
    <property type="protein sequence ID" value="GPLIN_001581700"/>
    <property type="gene ID" value="GPLIN_001581700"/>
</dbReference>
<reference evidence="1" key="1">
    <citation type="submission" date="2013-12" db="EMBL/GenBank/DDBJ databases">
        <authorList>
            <person name="Aslett M."/>
        </authorList>
    </citation>
    <scope>NUCLEOTIDE SEQUENCE [LARGE SCALE GENOMIC DNA]</scope>
    <source>
        <strain evidence="1">Lindley</strain>
    </source>
</reference>
<evidence type="ECO:0000313" key="1">
    <source>
        <dbReference type="Proteomes" id="UP000050741"/>
    </source>
</evidence>
<proteinExistence type="predicted"/>
<dbReference type="AlphaFoldDB" id="A0A183CSF9"/>
<reference evidence="1" key="2">
    <citation type="submission" date="2014-05" db="EMBL/GenBank/DDBJ databases">
        <title>The genome and life-stage specific transcriptomes of Globodera pallida elucidate key aspects of plant parasitism by a cyst nematode.</title>
        <authorList>
            <person name="Cotton J.A."/>
            <person name="Lilley C.J."/>
            <person name="Jones L.M."/>
            <person name="Kikuchi T."/>
            <person name="Reid A.J."/>
            <person name="Thorpe P."/>
            <person name="Tsai I.J."/>
            <person name="Beasley H."/>
            <person name="Blok V."/>
            <person name="Cock P.J.A."/>
            <person name="Van den Akker S.E."/>
            <person name="Holroyd N."/>
            <person name="Hunt M."/>
            <person name="Mantelin S."/>
            <person name="Naghra H."/>
            <person name="Pain A."/>
            <person name="Palomares-Rius J.E."/>
            <person name="Zarowiecki M."/>
            <person name="Berriman M."/>
            <person name="Jones J.T."/>
            <person name="Urwin P.E."/>
        </authorList>
    </citation>
    <scope>NUCLEOTIDE SEQUENCE [LARGE SCALE GENOMIC DNA]</scope>
    <source>
        <strain evidence="1">Lindley</strain>
    </source>
</reference>
<protein>
    <submittedName>
        <fullName evidence="2">Uncharacterized protein</fullName>
    </submittedName>
</protein>
<name>A0A183CSF9_GLOPA</name>
<accession>A0A183CSF9</accession>
<evidence type="ECO:0000313" key="2">
    <source>
        <dbReference type="WBParaSite" id="GPLIN_001581700"/>
    </source>
</evidence>
<dbReference type="Proteomes" id="UP000050741">
    <property type="component" value="Unassembled WGS sequence"/>
</dbReference>
<organism evidence="1 2">
    <name type="scientific">Globodera pallida</name>
    <name type="common">Potato cyst nematode worm</name>
    <name type="synonym">Heterodera pallida</name>
    <dbReference type="NCBI Taxonomy" id="36090"/>
    <lineage>
        <taxon>Eukaryota</taxon>
        <taxon>Metazoa</taxon>
        <taxon>Ecdysozoa</taxon>
        <taxon>Nematoda</taxon>
        <taxon>Chromadorea</taxon>
        <taxon>Rhabditida</taxon>
        <taxon>Tylenchina</taxon>
        <taxon>Tylenchomorpha</taxon>
        <taxon>Tylenchoidea</taxon>
        <taxon>Heteroderidae</taxon>
        <taxon>Heteroderinae</taxon>
        <taxon>Globodera</taxon>
    </lineage>
</organism>
<keyword evidence="1" id="KW-1185">Reference proteome</keyword>
<sequence>MRNESGLKDINCDCKFGEIREELANEHFLPPELPTGRIKCMFGSFTEKGYGSTHVQEFKKEFQFCYMAT</sequence>
<reference evidence="2" key="3">
    <citation type="submission" date="2016-06" db="UniProtKB">
        <authorList>
            <consortium name="WormBaseParasite"/>
        </authorList>
    </citation>
    <scope>IDENTIFICATION</scope>
</reference>